<feature type="compositionally biased region" description="Acidic residues" evidence="1">
    <location>
        <begin position="197"/>
        <end position="218"/>
    </location>
</feature>
<feature type="compositionally biased region" description="Basic and acidic residues" evidence="1">
    <location>
        <begin position="185"/>
        <end position="196"/>
    </location>
</feature>
<reference evidence="2" key="1">
    <citation type="submission" date="2021-11" db="EMBL/GenBank/DDBJ databases">
        <authorList>
            <person name="Herlambang A."/>
            <person name="Guo Y."/>
            <person name="Takashima Y."/>
            <person name="Nishizawa T."/>
        </authorList>
    </citation>
    <scope>NUCLEOTIDE SEQUENCE</scope>
    <source>
        <strain evidence="2">E1425</strain>
    </source>
</reference>
<evidence type="ECO:0000313" key="2">
    <source>
        <dbReference type="EMBL" id="GJJ71993.1"/>
    </source>
</evidence>
<reference evidence="2" key="2">
    <citation type="journal article" date="2022" name="Microbiol. Resour. Announc.">
        <title>Whole-Genome Sequence of Entomortierella parvispora E1425, a Mucoromycotan Fungus Associated with Burkholderiaceae-Related Endosymbiotic Bacteria.</title>
        <authorList>
            <person name="Herlambang A."/>
            <person name="Guo Y."/>
            <person name="Takashima Y."/>
            <person name="Narisawa K."/>
            <person name="Ohta H."/>
            <person name="Nishizawa T."/>
        </authorList>
    </citation>
    <scope>NUCLEOTIDE SEQUENCE</scope>
    <source>
        <strain evidence="2">E1425</strain>
    </source>
</reference>
<feature type="compositionally biased region" description="Basic and acidic residues" evidence="1">
    <location>
        <begin position="409"/>
        <end position="419"/>
    </location>
</feature>
<proteinExistence type="predicted"/>
<feature type="compositionally biased region" description="Acidic residues" evidence="1">
    <location>
        <begin position="171"/>
        <end position="184"/>
    </location>
</feature>
<sequence>MKESSPSCDFDSWLEGQKTLDRRRSIKTSSHGLEKPSCSSLEPDPYQKRRWSRPSARGEDHYQNQNQGQKQHERQYPTRKPSYTYSRSNSITTQISHLRVASIDDNHEKASARPVEIIDLTLDEDDDDNTSPQGCSEQDVNTLNSAGMELDSVPKIEPGVGVPLTVKDVAETDYDEDSDLEIDCDDAKDLDYREDSAFEEEEEDDDYEDDVEDEEEGNETSHQQLKRRVCRRRRDPSKKARPNKEGPNKDELEDEVMESGVVTLRRSSSLKASPSPPHSRSRSKTLVLDPSPPIPDVKTPMPDPESLTRTLEMAMSEPTPFQKRSRKSIQSIESFSEEDQSFIEEDQSLRQQQNQEIELGEVLWKVWCGAQGETVTAKKYCRYYRDVVLKYASPSRIRDYTDPVTELWRRQEEEEDKRRISTGQVHDPQAQV</sequence>
<feature type="region of interest" description="Disordered" evidence="1">
    <location>
        <begin position="123"/>
        <end position="343"/>
    </location>
</feature>
<feature type="region of interest" description="Disordered" evidence="1">
    <location>
        <begin position="19"/>
        <end position="90"/>
    </location>
</feature>
<feature type="compositionally biased region" description="Polar residues" evidence="1">
    <location>
        <begin position="131"/>
        <end position="145"/>
    </location>
</feature>
<comment type="caution">
    <text evidence="2">The sequence shown here is derived from an EMBL/GenBank/DDBJ whole genome shotgun (WGS) entry which is preliminary data.</text>
</comment>
<organism evidence="2 3">
    <name type="scientific">Entomortierella parvispora</name>
    <dbReference type="NCBI Taxonomy" id="205924"/>
    <lineage>
        <taxon>Eukaryota</taxon>
        <taxon>Fungi</taxon>
        <taxon>Fungi incertae sedis</taxon>
        <taxon>Mucoromycota</taxon>
        <taxon>Mortierellomycotina</taxon>
        <taxon>Mortierellomycetes</taxon>
        <taxon>Mortierellales</taxon>
        <taxon>Mortierellaceae</taxon>
        <taxon>Entomortierella</taxon>
    </lineage>
</organism>
<name>A0A9P3LVE3_9FUNG</name>
<accession>A0A9P3LVE3</accession>
<gene>
    <name evidence="2" type="ORF">EMPS_04350</name>
</gene>
<dbReference type="Proteomes" id="UP000827284">
    <property type="component" value="Unassembled WGS sequence"/>
</dbReference>
<feature type="region of interest" description="Disordered" evidence="1">
    <location>
        <begin position="409"/>
        <end position="432"/>
    </location>
</feature>
<dbReference type="EMBL" id="BQFW01000006">
    <property type="protein sequence ID" value="GJJ71993.1"/>
    <property type="molecule type" value="Genomic_DNA"/>
</dbReference>
<evidence type="ECO:0000256" key="1">
    <source>
        <dbReference type="SAM" id="MobiDB-lite"/>
    </source>
</evidence>
<feature type="compositionally biased region" description="Basic residues" evidence="1">
    <location>
        <begin position="224"/>
        <end position="241"/>
    </location>
</feature>
<protein>
    <submittedName>
        <fullName evidence="2">Uncharacterized protein</fullName>
    </submittedName>
</protein>
<keyword evidence="3" id="KW-1185">Reference proteome</keyword>
<evidence type="ECO:0000313" key="3">
    <source>
        <dbReference type="Proteomes" id="UP000827284"/>
    </source>
</evidence>
<dbReference type="AlphaFoldDB" id="A0A9P3LVE3"/>
<feature type="compositionally biased region" description="Polar residues" evidence="1">
    <location>
        <begin position="81"/>
        <end position="90"/>
    </location>
</feature>